<dbReference type="Proteomes" id="UP000308600">
    <property type="component" value="Unassembled WGS sequence"/>
</dbReference>
<sequence>MKNFLAASLTVLPSILAAFAAPAVETSTTDVLEKRQSASAPPGFQITSFGVNGSGCPAGTVVYTLSSDKTAVTVTFSQFWAEAGPGIPISSNRKNCQLTLGVHVPGGFTFGIANVDTRGYYQLDSGVTATQSSLYYFQGDEEDARASSSHTGPVDGAYYTYRDTYDIATTVLSPCGQDTVLNIGGDIRVNNSGNKQGSGYIATDSVDTSFIQASSMTSFSFRN</sequence>
<protein>
    <submittedName>
        <fullName evidence="1">Uncharacterized protein</fullName>
    </submittedName>
</protein>
<organism evidence="1 2">
    <name type="scientific">Pluteus cervinus</name>
    <dbReference type="NCBI Taxonomy" id="181527"/>
    <lineage>
        <taxon>Eukaryota</taxon>
        <taxon>Fungi</taxon>
        <taxon>Dikarya</taxon>
        <taxon>Basidiomycota</taxon>
        <taxon>Agaricomycotina</taxon>
        <taxon>Agaricomycetes</taxon>
        <taxon>Agaricomycetidae</taxon>
        <taxon>Agaricales</taxon>
        <taxon>Pluteineae</taxon>
        <taxon>Pluteaceae</taxon>
        <taxon>Pluteus</taxon>
    </lineage>
</organism>
<accession>A0ACD3B151</accession>
<keyword evidence="2" id="KW-1185">Reference proteome</keyword>
<evidence type="ECO:0000313" key="1">
    <source>
        <dbReference type="EMBL" id="TFK71511.1"/>
    </source>
</evidence>
<reference evidence="1 2" key="1">
    <citation type="journal article" date="2019" name="Nat. Ecol. Evol.">
        <title>Megaphylogeny resolves global patterns of mushroom evolution.</title>
        <authorList>
            <person name="Varga T."/>
            <person name="Krizsan K."/>
            <person name="Foldi C."/>
            <person name="Dima B."/>
            <person name="Sanchez-Garcia M."/>
            <person name="Sanchez-Ramirez S."/>
            <person name="Szollosi G.J."/>
            <person name="Szarkandi J.G."/>
            <person name="Papp V."/>
            <person name="Albert L."/>
            <person name="Andreopoulos W."/>
            <person name="Angelini C."/>
            <person name="Antonin V."/>
            <person name="Barry K.W."/>
            <person name="Bougher N.L."/>
            <person name="Buchanan P."/>
            <person name="Buyck B."/>
            <person name="Bense V."/>
            <person name="Catcheside P."/>
            <person name="Chovatia M."/>
            <person name="Cooper J."/>
            <person name="Damon W."/>
            <person name="Desjardin D."/>
            <person name="Finy P."/>
            <person name="Geml J."/>
            <person name="Haridas S."/>
            <person name="Hughes K."/>
            <person name="Justo A."/>
            <person name="Karasinski D."/>
            <person name="Kautmanova I."/>
            <person name="Kiss B."/>
            <person name="Kocsube S."/>
            <person name="Kotiranta H."/>
            <person name="LaButti K.M."/>
            <person name="Lechner B.E."/>
            <person name="Liimatainen K."/>
            <person name="Lipzen A."/>
            <person name="Lukacs Z."/>
            <person name="Mihaltcheva S."/>
            <person name="Morgado L.N."/>
            <person name="Niskanen T."/>
            <person name="Noordeloos M.E."/>
            <person name="Ohm R.A."/>
            <person name="Ortiz-Santana B."/>
            <person name="Ovrebo C."/>
            <person name="Racz N."/>
            <person name="Riley R."/>
            <person name="Savchenko A."/>
            <person name="Shiryaev A."/>
            <person name="Soop K."/>
            <person name="Spirin V."/>
            <person name="Szebenyi C."/>
            <person name="Tomsovsky M."/>
            <person name="Tulloss R.E."/>
            <person name="Uehling J."/>
            <person name="Grigoriev I.V."/>
            <person name="Vagvolgyi C."/>
            <person name="Papp T."/>
            <person name="Martin F.M."/>
            <person name="Miettinen O."/>
            <person name="Hibbett D.S."/>
            <person name="Nagy L.G."/>
        </authorList>
    </citation>
    <scope>NUCLEOTIDE SEQUENCE [LARGE SCALE GENOMIC DNA]</scope>
    <source>
        <strain evidence="1 2">NL-1719</strain>
    </source>
</reference>
<dbReference type="EMBL" id="ML208297">
    <property type="protein sequence ID" value="TFK71511.1"/>
    <property type="molecule type" value="Genomic_DNA"/>
</dbReference>
<name>A0ACD3B151_9AGAR</name>
<evidence type="ECO:0000313" key="2">
    <source>
        <dbReference type="Proteomes" id="UP000308600"/>
    </source>
</evidence>
<gene>
    <name evidence="1" type="ORF">BDN72DRAFT_895618</name>
</gene>
<proteinExistence type="predicted"/>